<keyword evidence="5 9" id="KW-0297">G-protein coupled receptor</keyword>
<feature type="transmembrane region" description="Helical" evidence="10">
    <location>
        <begin position="286"/>
        <end position="310"/>
    </location>
</feature>
<dbReference type="OrthoDB" id="5981855at2759"/>
<evidence type="ECO:0000256" key="2">
    <source>
        <dbReference type="ARBA" id="ARBA00022475"/>
    </source>
</evidence>
<feature type="transmembrane region" description="Helical" evidence="10">
    <location>
        <begin position="196"/>
        <end position="221"/>
    </location>
</feature>
<dbReference type="PRINTS" id="PR00237">
    <property type="entry name" value="GPCRRHODOPSN"/>
</dbReference>
<keyword evidence="7 9" id="KW-0675">Receptor</keyword>
<evidence type="ECO:0000256" key="7">
    <source>
        <dbReference type="ARBA" id="ARBA00023170"/>
    </source>
</evidence>
<dbReference type="InterPro" id="IPR017452">
    <property type="entry name" value="GPCR_Rhodpsn_7TM"/>
</dbReference>
<dbReference type="InterPro" id="IPR001681">
    <property type="entry name" value="Neurokn_rcpt"/>
</dbReference>
<reference evidence="12" key="1">
    <citation type="submission" date="2022-11" db="UniProtKB">
        <authorList>
            <consortium name="EnsemblMetazoa"/>
        </authorList>
    </citation>
    <scope>IDENTIFICATION</scope>
</reference>
<dbReference type="GO" id="GO:0005886">
    <property type="term" value="C:plasma membrane"/>
    <property type="evidence" value="ECO:0007669"/>
    <property type="project" value="UniProtKB-SubCell"/>
</dbReference>
<evidence type="ECO:0000256" key="8">
    <source>
        <dbReference type="ARBA" id="ARBA00023224"/>
    </source>
</evidence>
<comment type="similarity">
    <text evidence="9">Belongs to the G-protein coupled receptor 1 family.</text>
</comment>
<dbReference type="GO" id="GO:0004995">
    <property type="term" value="F:tachykinin receptor activity"/>
    <property type="evidence" value="ECO:0007669"/>
    <property type="project" value="InterPro"/>
</dbReference>
<sequence length="385" mass="43229">MGGTASDFMDYDDYYPINDTFTHNMVPRDRIIWSVVVSAVMLTAAGGNIIVIWIVATNPRMRTVTNYFLLNLAVADALIATLSMPFLFSFIVTQNWVMGATMCRMARFMGTVSTMASVLSLVAVSVDRYRAIVHPLLPRLSKSCIICMIFFIWGGAASFASPLFLYSHLVTFGYVNGPVTQCYVIWPDGVQREYEFWYNVATFTVVYCVPLSILALCYTVIGVKLWRSGVLGEYIPSRARHIKAKRKVVKMIIVVIAVFATCWLPLHVYQLLSFMNDVAYQRSYSLHVYLGVWTLAMSSSMYNPFIYCWLNDRFRAGFKRVFRCGNTSPDATNSHQQSATPLNPTSHHLMTSTSGYQRAANGKQALVSKNSLLTASVVDSMEDTC</sequence>
<dbReference type="EnsemblMetazoa" id="XM_038206323.1">
    <property type="protein sequence ID" value="XP_038062251.1"/>
    <property type="gene ID" value="LOC119732687"/>
</dbReference>
<organism evidence="12 13">
    <name type="scientific">Patiria miniata</name>
    <name type="common">Bat star</name>
    <name type="synonym">Asterina miniata</name>
    <dbReference type="NCBI Taxonomy" id="46514"/>
    <lineage>
        <taxon>Eukaryota</taxon>
        <taxon>Metazoa</taxon>
        <taxon>Echinodermata</taxon>
        <taxon>Eleutherozoa</taxon>
        <taxon>Asterozoa</taxon>
        <taxon>Asteroidea</taxon>
        <taxon>Valvatacea</taxon>
        <taxon>Valvatida</taxon>
        <taxon>Asterinidae</taxon>
        <taxon>Patiria</taxon>
    </lineage>
</organism>
<keyword evidence="3 9" id="KW-0812">Transmembrane</keyword>
<keyword evidence="13" id="KW-1185">Reference proteome</keyword>
<evidence type="ECO:0000256" key="6">
    <source>
        <dbReference type="ARBA" id="ARBA00023136"/>
    </source>
</evidence>
<feature type="transmembrane region" description="Helical" evidence="10">
    <location>
        <begin position="68"/>
        <end position="93"/>
    </location>
</feature>
<evidence type="ECO:0000313" key="12">
    <source>
        <dbReference type="EnsemblMetazoa" id="XP_038062251.1"/>
    </source>
</evidence>
<accession>A0A914AFH3</accession>
<evidence type="ECO:0000313" key="13">
    <source>
        <dbReference type="Proteomes" id="UP000887568"/>
    </source>
</evidence>
<dbReference type="AlphaFoldDB" id="A0A914AFH3"/>
<feature type="transmembrane region" description="Helical" evidence="10">
    <location>
        <begin position="105"/>
        <end position="124"/>
    </location>
</feature>
<feature type="transmembrane region" description="Helical" evidence="10">
    <location>
        <begin position="31"/>
        <end position="56"/>
    </location>
</feature>
<dbReference type="Gene3D" id="1.20.1070.10">
    <property type="entry name" value="Rhodopsin 7-helix transmembrane proteins"/>
    <property type="match status" value="1"/>
</dbReference>
<evidence type="ECO:0000256" key="1">
    <source>
        <dbReference type="ARBA" id="ARBA00004651"/>
    </source>
</evidence>
<dbReference type="OMA" id="WTNFSGV"/>
<dbReference type="GeneID" id="119732687"/>
<feature type="domain" description="G-protein coupled receptors family 1 profile" evidence="11">
    <location>
        <begin position="47"/>
        <end position="307"/>
    </location>
</feature>
<keyword evidence="6 10" id="KW-0472">Membrane</keyword>
<evidence type="ECO:0000256" key="9">
    <source>
        <dbReference type="RuleBase" id="RU000688"/>
    </source>
</evidence>
<feature type="transmembrane region" description="Helical" evidence="10">
    <location>
        <begin position="145"/>
        <end position="166"/>
    </location>
</feature>
<evidence type="ECO:0000256" key="10">
    <source>
        <dbReference type="SAM" id="Phobius"/>
    </source>
</evidence>
<proteinExistence type="inferred from homology"/>
<dbReference type="SUPFAM" id="SSF81321">
    <property type="entry name" value="Family A G protein-coupled receptor-like"/>
    <property type="match status" value="1"/>
</dbReference>
<dbReference type="PROSITE" id="PS00237">
    <property type="entry name" value="G_PROTEIN_RECEP_F1_1"/>
    <property type="match status" value="1"/>
</dbReference>
<comment type="subcellular location">
    <subcellularLocation>
        <location evidence="1">Cell membrane</location>
        <topology evidence="1">Multi-pass membrane protein</topology>
    </subcellularLocation>
</comment>
<dbReference type="PANTHER" id="PTHR46925">
    <property type="entry name" value="G-PROTEIN COUPLED RECEPTOR TKR-1-RELATED"/>
    <property type="match status" value="1"/>
</dbReference>
<dbReference type="InterPro" id="IPR000276">
    <property type="entry name" value="GPCR_Rhodpsn"/>
</dbReference>
<evidence type="ECO:0000256" key="3">
    <source>
        <dbReference type="ARBA" id="ARBA00022692"/>
    </source>
</evidence>
<dbReference type="SMART" id="SM01381">
    <property type="entry name" value="7TM_GPCR_Srsx"/>
    <property type="match status" value="1"/>
</dbReference>
<dbReference type="PRINTS" id="PR00244">
    <property type="entry name" value="NEUROKININR"/>
</dbReference>
<keyword evidence="2" id="KW-1003">Cell membrane</keyword>
<evidence type="ECO:0000259" key="11">
    <source>
        <dbReference type="PROSITE" id="PS50262"/>
    </source>
</evidence>
<keyword evidence="4 10" id="KW-1133">Transmembrane helix</keyword>
<evidence type="ECO:0000256" key="5">
    <source>
        <dbReference type="ARBA" id="ARBA00023040"/>
    </source>
</evidence>
<dbReference type="PROSITE" id="PS50262">
    <property type="entry name" value="G_PROTEIN_RECEP_F1_2"/>
    <property type="match status" value="1"/>
</dbReference>
<feature type="transmembrane region" description="Helical" evidence="10">
    <location>
        <begin position="248"/>
        <end position="266"/>
    </location>
</feature>
<dbReference type="CDD" id="cd15390">
    <property type="entry name" value="7tmA_TACR"/>
    <property type="match status" value="1"/>
</dbReference>
<evidence type="ECO:0000256" key="4">
    <source>
        <dbReference type="ARBA" id="ARBA00022989"/>
    </source>
</evidence>
<dbReference type="Proteomes" id="UP000887568">
    <property type="component" value="Unplaced"/>
</dbReference>
<keyword evidence="8 9" id="KW-0807">Transducer</keyword>
<protein>
    <recommendedName>
        <fullName evidence="11">G-protein coupled receptors family 1 profile domain-containing protein</fullName>
    </recommendedName>
</protein>
<name>A0A914AFH3_PATMI</name>
<dbReference type="Pfam" id="PF00001">
    <property type="entry name" value="7tm_1"/>
    <property type="match status" value="1"/>
</dbReference>
<dbReference type="RefSeq" id="XP_038062251.1">
    <property type="nucleotide sequence ID" value="XM_038206323.1"/>
</dbReference>
<dbReference type="PANTHER" id="PTHR46925:SF2">
    <property type="entry name" value="G-PROTEIN COUPLED RECEPTOR TKR-1-RELATED"/>
    <property type="match status" value="1"/>
</dbReference>